<accession>A0A8C9RC51</accession>
<evidence type="ECO:0000256" key="11">
    <source>
        <dbReference type="SAM" id="Coils"/>
    </source>
</evidence>
<keyword evidence="6" id="KW-0677">Repeat</keyword>
<name>A0A8C9RC51_SCLFO</name>
<feature type="coiled-coil region" evidence="11">
    <location>
        <begin position="1098"/>
        <end position="1220"/>
    </location>
</feature>
<dbReference type="InterPro" id="IPR043197">
    <property type="entry name" value="Plakin"/>
</dbReference>
<dbReference type="FunFam" id="3.90.1290.10:FF:000001">
    <property type="entry name" value="Plectin a"/>
    <property type="match status" value="2"/>
</dbReference>
<dbReference type="SMART" id="SM00250">
    <property type="entry name" value="PLEC"/>
    <property type="match status" value="16"/>
</dbReference>
<dbReference type="FunFam" id="3.90.1290.10:FF:000002">
    <property type="entry name" value="Plectin a"/>
    <property type="match status" value="1"/>
</dbReference>
<evidence type="ECO:0000256" key="5">
    <source>
        <dbReference type="ARBA" id="ARBA00022553"/>
    </source>
</evidence>
<comment type="subcellular location">
    <subcellularLocation>
        <location evidence="2">Cell junction</location>
        <location evidence="2">Desmosome</location>
    </subcellularLocation>
    <subcellularLocation>
        <location evidence="1">Cell membrane</location>
    </subcellularLocation>
</comment>
<dbReference type="GO" id="GO:0005737">
    <property type="term" value="C:cytoplasm"/>
    <property type="evidence" value="ECO:0007669"/>
    <property type="project" value="TreeGrafter"/>
</dbReference>
<evidence type="ECO:0000256" key="1">
    <source>
        <dbReference type="ARBA" id="ARBA00004236"/>
    </source>
</evidence>
<dbReference type="InterPro" id="IPR001101">
    <property type="entry name" value="Plectin_repeat"/>
</dbReference>
<dbReference type="Proteomes" id="UP000694397">
    <property type="component" value="Chromosome 7"/>
</dbReference>
<dbReference type="GO" id="GO:0061436">
    <property type="term" value="P:establishment of skin barrier"/>
    <property type="evidence" value="ECO:0007669"/>
    <property type="project" value="Ensembl"/>
</dbReference>
<evidence type="ECO:0000256" key="4">
    <source>
        <dbReference type="ARBA" id="ARBA00022475"/>
    </source>
</evidence>
<dbReference type="SMART" id="SM00150">
    <property type="entry name" value="SPEC"/>
    <property type="match status" value="3"/>
</dbReference>
<feature type="coiled-coil region" evidence="11">
    <location>
        <begin position="753"/>
        <end position="787"/>
    </location>
</feature>
<dbReference type="Pfam" id="PF21019">
    <property type="entry name" value="Spectrin_3"/>
    <property type="match status" value="1"/>
</dbReference>
<dbReference type="FunFam" id="3.30.160.780:FF:000001">
    <property type="entry name" value="Plectin a"/>
    <property type="match status" value="1"/>
</dbReference>
<dbReference type="SUPFAM" id="SSF46966">
    <property type="entry name" value="Spectrin repeat"/>
    <property type="match status" value="3"/>
</dbReference>
<dbReference type="FunFam" id="1.20.58.60:FF:000010">
    <property type="entry name" value="plectin isoform X2"/>
    <property type="match status" value="1"/>
</dbReference>
<dbReference type="GeneTree" id="ENSGT00940000154843"/>
<dbReference type="Pfam" id="PF17902">
    <property type="entry name" value="SH3_10"/>
    <property type="match status" value="1"/>
</dbReference>
<dbReference type="InterPro" id="IPR018159">
    <property type="entry name" value="Spectrin/alpha-actinin"/>
</dbReference>
<reference evidence="15" key="3">
    <citation type="submission" date="2025-09" db="UniProtKB">
        <authorList>
            <consortium name="Ensembl"/>
        </authorList>
    </citation>
    <scope>IDENTIFICATION</scope>
</reference>
<dbReference type="Pfam" id="PF21097">
    <property type="entry name" value="SR_plectin_7"/>
    <property type="match status" value="1"/>
</dbReference>
<dbReference type="GO" id="GO:0002934">
    <property type="term" value="P:desmosome organization"/>
    <property type="evidence" value="ECO:0007669"/>
    <property type="project" value="Ensembl"/>
</dbReference>
<evidence type="ECO:0000256" key="3">
    <source>
        <dbReference type="ARBA" id="ARBA00009109"/>
    </source>
</evidence>
<feature type="coiled-coil region" evidence="11">
    <location>
        <begin position="979"/>
        <end position="1034"/>
    </location>
</feature>
<comment type="similarity">
    <text evidence="3">Belongs to the plakin or cytolinker family.</text>
</comment>
<gene>
    <name evidence="15" type="primary">DSP</name>
    <name evidence="15" type="synonym">LOC108937755</name>
</gene>
<evidence type="ECO:0000259" key="13">
    <source>
        <dbReference type="Pfam" id="PF17902"/>
    </source>
</evidence>
<feature type="region of interest" description="Disordered" evidence="12">
    <location>
        <begin position="2084"/>
        <end position="2116"/>
    </location>
</feature>
<evidence type="ECO:0000313" key="16">
    <source>
        <dbReference type="Proteomes" id="UP000694397"/>
    </source>
</evidence>
<keyword evidence="9" id="KW-0472">Membrane</keyword>
<dbReference type="InterPro" id="IPR035915">
    <property type="entry name" value="Plakin_repeat_sf"/>
</dbReference>
<dbReference type="Gene3D" id="1.20.58.1060">
    <property type="match status" value="1"/>
</dbReference>
<dbReference type="Pfam" id="PF00681">
    <property type="entry name" value="Plectin"/>
    <property type="match status" value="7"/>
</dbReference>
<evidence type="ECO:0000256" key="8">
    <source>
        <dbReference type="ARBA" id="ARBA00023054"/>
    </source>
</evidence>
<keyword evidence="4" id="KW-1003">Cell membrane</keyword>
<dbReference type="Pfam" id="PF18373">
    <property type="entry name" value="Spectrin_2"/>
    <property type="match status" value="1"/>
</dbReference>
<feature type="domain" description="Desmoplakin spectrin-like" evidence="14">
    <location>
        <begin position="517"/>
        <end position="594"/>
    </location>
</feature>
<dbReference type="Gene3D" id="2.30.30.40">
    <property type="entry name" value="SH3 Domains"/>
    <property type="match status" value="1"/>
</dbReference>
<dbReference type="OrthoDB" id="8938928at2759"/>
<dbReference type="GO" id="GO:0007507">
    <property type="term" value="P:heart development"/>
    <property type="evidence" value="ECO:0007669"/>
    <property type="project" value="Ensembl"/>
</dbReference>
<evidence type="ECO:0000256" key="9">
    <source>
        <dbReference type="ARBA" id="ARBA00023136"/>
    </source>
</evidence>
<feature type="domain" description="Desmoplakin SH3" evidence="13">
    <location>
        <begin position="417"/>
        <end position="482"/>
    </location>
</feature>
<keyword evidence="16" id="KW-1185">Reference proteome</keyword>
<evidence type="ECO:0000256" key="7">
    <source>
        <dbReference type="ARBA" id="ARBA00022949"/>
    </source>
</evidence>
<dbReference type="Gene3D" id="1.20.58.60">
    <property type="match status" value="3"/>
</dbReference>
<proteinExistence type="inferred from homology"/>
<sequence length="2134" mass="243661">MSVSGSPSRLVPLIARIDSSSGDMFESPYARMEAHGGGHLAHSPVTADGPRASRMFLRVGAVPEILQRVKVQQGQLQEYLKKAEYTMQSGGDYERHLAMASEVFEQLKTCAVELHRRGQPSEPVQKNLDQYEQKLLRLRYGIAFPLEDVGRSFQDAIGWIGQKKRLIETAPWADDPAAIEQQITNHNRFHSSIQRSSEVERARDELMQKGDRSTLTVLEQEWDSLQKMSFSRLHRLRELQSIIEEISKEIMWVNEREEKELVFDWGDKNIDIYIPQKQESYSRLMRDLEEKEKDLNKLQQKVDNLLKNNHPASDKIGAYMETLQIQWSWLLQITKCISVHLKENMAYSQFFKEANEISLKLEKDRENIHKQFTCDKNTPLEKLFDLLKNLEKEKQRLMEHRMQVQQLVNKSKSIVRLKPRNPEERTTGAVLVQALCDFRQDQTVIHKDNNGILKDNSQRSKWLVAGPGGLDMLIPSVCLLIPPPNNLSINLAKANEKCFDDIMEIWNQLYINIKSLISWQYCILDIRHINSLTISRLSQMNPDEYRNIMKNLETHYEEFKCNSLQSQMFGDEDKKMIETQVDQAQKHYKKLVVQVSTNNPVIVLPPTPPVNESETFMMELHSLRQRLEAFELGLTQHLHVPLRENSSKECSKRLLMLQSAHRDVDLIRETYIRLKERISKQLEGMADLDKAKFLEAELTILNQKLGSLQGFSSSYNQRLKALQSLLDSLLQAEEIIKTHEASLAEKDTTSLNLTEIEDYRVSLKKMKAEMEQERDLLKEVEKNLANVIHWNNQMSQSFHKCDLDLSKYSELVAQLSDRWQRVQTQTDSRIWDLQKQQQQLKHYQQTSSMLRHWIEETRKRQDALQAKEFSGPKLLTQNLNQHKMLHSEIKAKKEKVEDVQKDANTCASSIKDYELQLASYSAGLETMLNIPVKKTMLQSPADVIRQEAAELQSSYTELFTRSSDYYKLLAEMWENMEDLKIRNTKTDLLEEELKHLKDEIQDRSQKNKFLQEALARCQLELSECKEQLQTMEEIKRTQFTQSTAAKLDLDSSYRQVKDLSDQVTRLTFQIDEEKRMRRLAEEKNASQDSLLIKIKLMEQDKTREMQRYEEELNHLKASMESEMRKKQHLKDEKEQIRKDFSYLKSQYEQKDNFIKQQDSEKERTERERNSLRSEIERLTAELKAVEGTYKMKLLATERQVSELSLLRDNFEKDLKKLRQRPSVFSQQTQTSEDLVTVDLSKLFFDGIHRKVTALELRDCGVIDPDSLDKLLKGQKTVDEVAVDIQLCLKGTGVIAGVVCSPMGKISITEAKNKELLSPEVASMLLEAQAATGHIIDPQTNEKMSVDVACARGVVDIKDRDVLMMAEAASTGFKDPYTGKILSVGQALKCGRIDGETALRLLQAQESVGGILDPVLSIFLPKEAALRRSLIDEDVYRALNKKPACYIDPITKQKASYSDLKMKCSPDPATALLLLSMPAHSVKGIRGDVLISDLIKSNLLKPSEAEVMTVKDIEDKLKSYLQGSTCIAGIYDEENDRILPIYQAMKEGLLRCGTTLELLEAQAASGFMIDPLNNLYLTVEEAYKRGLVGKEFKEKLLSAEKAVTGYKDPHTGKTISLFQAIEKELVERGHGIRLLEAQIASGGIIDPQANHRITVDVAYKQGYFDKEMNEILSYEGDDTKGFFDPNTQENLTYLQLKERCITDQNTGLILLPLKDNKKKKKAEKQKSQSQNMLGKRRVVVVHKDTGKEMTLREAYHSELIDYNTFLELSEQECEWQEITVTDSDGSTQLAVVDRRTGQQYHIRDLLDRGIINQSTLQKYHSGALTLAEFAEKITSKTSNELSITSGNMEDLLTCSSPVQLTPLSPTVQKRFSSISITFSPPPESFDDQSPIAAIFDTETLEKITISEAQRRGIVDSITAQRLLEAQACTGGIINPANGQRLSLQDAVHQSIIDEDMAQTLKAAQKAFLGFEDVKIKRKMSVAEAIKENWVPYEAGQRFLEYQYLTGGLIDPRTGQRITIEAAIRRGWLDGSSAQKLQDTRNFRHLTCPKTKLKISYKEAMDNCMVEESNGMKMLQASSMSTKGISSPYNVASAPGSRSGSRSGSRAGSRTGSRRGSVDLSPFSYSLRSFNSSSLL</sequence>
<dbReference type="PANTHER" id="PTHR23169">
    <property type="entry name" value="ENVOPLAKIN"/>
    <property type="match status" value="1"/>
</dbReference>
<evidence type="ECO:0000256" key="6">
    <source>
        <dbReference type="ARBA" id="ARBA00022737"/>
    </source>
</evidence>
<dbReference type="GO" id="GO:0014704">
    <property type="term" value="C:intercalated disc"/>
    <property type="evidence" value="ECO:0007669"/>
    <property type="project" value="TreeGrafter"/>
</dbReference>
<feature type="compositionally biased region" description="Low complexity" evidence="12">
    <location>
        <begin position="2090"/>
        <end position="2116"/>
    </location>
</feature>
<organism evidence="15 16">
    <name type="scientific">Scleropages formosus</name>
    <name type="common">Asian bonytongue</name>
    <name type="synonym">Osteoglossum formosum</name>
    <dbReference type="NCBI Taxonomy" id="113540"/>
    <lineage>
        <taxon>Eukaryota</taxon>
        <taxon>Metazoa</taxon>
        <taxon>Chordata</taxon>
        <taxon>Craniata</taxon>
        <taxon>Vertebrata</taxon>
        <taxon>Euteleostomi</taxon>
        <taxon>Actinopterygii</taxon>
        <taxon>Neopterygii</taxon>
        <taxon>Teleostei</taxon>
        <taxon>Osteoglossocephala</taxon>
        <taxon>Osteoglossomorpha</taxon>
        <taxon>Osteoglossiformes</taxon>
        <taxon>Osteoglossidae</taxon>
        <taxon>Scleropages</taxon>
    </lineage>
</organism>
<dbReference type="GO" id="GO:0031101">
    <property type="term" value="P:fin regeneration"/>
    <property type="evidence" value="ECO:0007669"/>
    <property type="project" value="Ensembl"/>
</dbReference>
<evidence type="ECO:0000256" key="2">
    <source>
        <dbReference type="ARBA" id="ARBA00004568"/>
    </source>
</evidence>
<reference evidence="15" key="2">
    <citation type="submission" date="2025-08" db="UniProtKB">
        <authorList>
            <consortium name="Ensembl"/>
        </authorList>
    </citation>
    <scope>IDENTIFICATION</scope>
</reference>
<protein>
    <submittedName>
        <fullName evidence="15">Desmoplakin</fullName>
    </submittedName>
</protein>
<dbReference type="GO" id="GO:0060047">
    <property type="term" value="P:heart contraction"/>
    <property type="evidence" value="ECO:0007669"/>
    <property type="project" value="Ensembl"/>
</dbReference>
<comment type="function">
    <text evidence="10">Involved in the organization of desmosome cell-cell junctions. Of particular importance in cell adhesion in the skin and during cardiac development. May also play a role in the regulation of Wnt, TGF-beta and Hippo signaling pathways.</text>
</comment>
<dbReference type="Gene3D" id="3.90.1290.10">
    <property type="entry name" value="Plakin repeat"/>
    <property type="match status" value="3"/>
</dbReference>
<dbReference type="GO" id="GO:0005886">
    <property type="term" value="C:plasma membrane"/>
    <property type="evidence" value="ECO:0007669"/>
    <property type="project" value="UniProtKB-SubCell"/>
</dbReference>
<dbReference type="KEGG" id="sfm:108937755"/>
<reference evidence="15 16" key="1">
    <citation type="submission" date="2019-04" db="EMBL/GenBank/DDBJ databases">
        <authorList>
            <consortium name="Wellcome Sanger Institute Data Sharing"/>
        </authorList>
    </citation>
    <scope>NUCLEOTIDE SEQUENCE [LARGE SCALE GENOMIC DNA]</scope>
</reference>
<dbReference type="GO" id="GO:0045104">
    <property type="term" value="P:intermediate filament cytoskeleton organization"/>
    <property type="evidence" value="ECO:0007669"/>
    <property type="project" value="InterPro"/>
</dbReference>
<dbReference type="InterPro" id="IPR041573">
    <property type="entry name" value="Desmoplakin_Spectrin-like"/>
</dbReference>
<evidence type="ECO:0000259" key="14">
    <source>
        <dbReference type="Pfam" id="PF18373"/>
    </source>
</evidence>
<dbReference type="CDD" id="cd00176">
    <property type="entry name" value="SPEC"/>
    <property type="match status" value="1"/>
</dbReference>
<keyword evidence="5" id="KW-0597">Phosphoprotein</keyword>
<dbReference type="PANTHER" id="PTHR23169:SF26">
    <property type="entry name" value="DESMOPLAKIN"/>
    <property type="match status" value="1"/>
</dbReference>
<feature type="coiled-coil region" evidence="11">
    <location>
        <begin position="274"/>
        <end position="308"/>
    </location>
</feature>
<dbReference type="GO" id="GO:0005198">
    <property type="term" value="F:structural molecule activity"/>
    <property type="evidence" value="ECO:0007669"/>
    <property type="project" value="TreeGrafter"/>
</dbReference>
<keyword evidence="7" id="KW-0965">Cell junction</keyword>
<dbReference type="Gene3D" id="3.30.160.780">
    <property type="match status" value="1"/>
</dbReference>
<keyword evidence="8 11" id="KW-0175">Coiled coil</keyword>
<dbReference type="GO" id="GO:0098609">
    <property type="term" value="P:cell-cell adhesion"/>
    <property type="evidence" value="ECO:0007669"/>
    <property type="project" value="TreeGrafter"/>
</dbReference>
<dbReference type="GO" id="GO:0005882">
    <property type="term" value="C:intermediate filament"/>
    <property type="evidence" value="ECO:0007669"/>
    <property type="project" value="TreeGrafter"/>
</dbReference>
<feature type="coiled-coil region" evidence="11">
    <location>
        <begin position="380"/>
        <end position="410"/>
    </location>
</feature>
<dbReference type="GO" id="GO:0042060">
    <property type="term" value="P:wound healing"/>
    <property type="evidence" value="ECO:0007669"/>
    <property type="project" value="TreeGrafter"/>
</dbReference>
<evidence type="ECO:0000256" key="12">
    <source>
        <dbReference type="SAM" id="MobiDB-lite"/>
    </source>
</evidence>
<dbReference type="InterPro" id="IPR041615">
    <property type="entry name" value="Desmoplakin_SH3"/>
</dbReference>
<dbReference type="Ensembl" id="ENSSFOT00015013116.2">
    <property type="protein sequence ID" value="ENSSFOP00015012952.2"/>
    <property type="gene ID" value="ENSSFOG00015008351.2"/>
</dbReference>
<dbReference type="SUPFAM" id="SSF75399">
    <property type="entry name" value="Plakin repeat"/>
    <property type="match status" value="4"/>
</dbReference>
<dbReference type="GO" id="GO:0030057">
    <property type="term" value="C:desmosome"/>
    <property type="evidence" value="ECO:0007669"/>
    <property type="project" value="UniProtKB-SubCell"/>
</dbReference>
<evidence type="ECO:0000256" key="10">
    <source>
        <dbReference type="ARBA" id="ARBA00056058"/>
    </source>
</evidence>
<evidence type="ECO:0000313" key="15">
    <source>
        <dbReference type="Ensembl" id="ENSSFOP00015012952.2"/>
    </source>
</evidence>